<reference evidence="4" key="1">
    <citation type="journal article" date="2019" name="Int. J. Syst. Evol. Microbiol.">
        <title>The Global Catalogue of Microorganisms (GCM) 10K type strain sequencing project: providing services to taxonomists for standard genome sequencing and annotation.</title>
        <authorList>
            <consortium name="The Broad Institute Genomics Platform"/>
            <consortium name="The Broad Institute Genome Sequencing Center for Infectious Disease"/>
            <person name="Wu L."/>
            <person name="Ma J."/>
        </authorList>
    </citation>
    <scope>NUCLEOTIDE SEQUENCE [LARGE SCALE GENOMIC DNA]</scope>
    <source>
        <strain evidence="4">JCM 16544</strain>
    </source>
</reference>
<evidence type="ECO:0000259" key="1">
    <source>
        <dbReference type="Pfam" id="PF02625"/>
    </source>
</evidence>
<feature type="domain" description="XdhC- CoxI" evidence="1">
    <location>
        <begin position="12"/>
        <end position="78"/>
    </location>
</feature>
<sequence length="375" mass="38073">MLDLARELLPLVRAGTSVAAVTVTHVARSAPRGVGAAMAVTADATVIGSISGGCVESDAVALALSSIADGRARTAQFGFTDADAHAAGLACGGHVEVIAHVVDAREPLVLEALTNAAADRPATLAVVATGPHAGRSVPVAALRASAPPSERGLLDDAVATHDSRMLRSAYDGADVLVLAHAPRARLIILGAGEHAAALCRVGAASGFAVTVCDPWETLVTAERFPAADRLAVCAPAEFLASIDPAEVDARTTICVLTHDERLDVPAIRQALSMPVGFVGAMGARLTVARRAALLHEAGVSDVDLARLHSPLGLDLSGSSPDEAALSVLAEIVASRHGGSGRPLRETTGRLHRNDVPVPAHATAAAGCALPEQARP</sequence>
<name>A0ABP7ANN6_9MICO</name>
<dbReference type="RefSeq" id="WP_344738021.1">
    <property type="nucleotide sequence ID" value="NZ_BAAAYU010000005.1"/>
</dbReference>
<evidence type="ECO:0000259" key="2">
    <source>
        <dbReference type="Pfam" id="PF13478"/>
    </source>
</evidence>
<dbReference type="Proteomes" id="UP001501697">
    <property type="component" value="Unassembled WGS sequence"/>
</dbReference>
<organism evidence="3 4">
    <name type="scientific">Microbacterium awajiense</name>
    <dbReference type="NCBI Taxonomy" id="415214"/>
    <lineage>
        <taxon>Bacteria</taxon>
        <taxon>Bacillati</taxon>
        <taxon>Actinomycetota</taxon>
        <taxon>Actinomycetes</taxon>
        <taxon>Micrococcales</taxon>
        <taxon>Microbacteriaceae</taxon>
        <taxon>Microbacterium</taxon>
    </lineage>
</organism>
<proteinExistence type="predicted"/>
<dbReference type="PANTHER" id="PTHR30388:SF4">
    <property type="entry name" value="MOLYBDENUM COFACTOR INSERTION CHAPERONE PAOD"/>
    <property type="match status" value="1"/>
</dbReference>
<dbReference type="InterPro" id="IPR003777">
    <property type="entry name" value="XdhC_CoxI"/>
</dbReference>
<dbReference type="InterPro" id="IPR052698">
    <property type="entry name" value="MoCofactor_Util/Proc"/>
</dbReference>
<accession>A0ABP7ANN6</accession>
<dbReference type="Gene3D" id="3.40.50.720">
    <property type="entry name" value="NAD(P)-binding Rossmann-like Domain"/>
    <property type="match status" value="1"/>
</dbReference>
<protein>
    <submittedName>
        <fullName evidence="3">XdhC family protein</fullName>
    </submittedName>
</protein>
<dbReference type="PANTHER" id="PTHR30388">
    <property type="entry name" value="ALDEHYDE OXIDOREDUCTASE MOLYBDENUM COFACTOR ASSEMBLY PROTEIN"/>
    <property type="match status" value="1"/>
</dbReference>
<dbReference type="Pfam" id="PF13478">
    <property type="entry name" value="XdhC_C"/>
    <property type="match status" value="1"/>
</dbReference>
<dbReference type="InterPro" id="IPR027051">
    <property type="entry name" value="XdhC_Rossmann_dom"/>
</dbReference>
<evidence type="ECO:0000313" key="4">
    <source>
        <dbReference type="Proteomes" id="UP001501697"/>
    </source>
</evidence>
<comment type="caution">
    <text evidence="3">The sequence shown here is derived from an EMBL/GenBank/DDBJ whole genome shotgun (WGS) entry which is preliminary data.</text>
</comment>
<evidence type="ECO:0000313" key="3">
    <source>
        <dbReference type="EMBL" id="GAA3636375.1"/>
    </source>
</evidence>
<feature type="domain" description="XdhC Rossmann" evidence="2">
    <location>
        <begin position="186"/>
        <end position="331"/>
    </location>
</feature>
<keyword evidence="4" id="KW-1185">Reference proteome</keyword>
<dbReference type="Pfam" id="PF02625">
    <property type="entry name" value="XdhC_CoxI"/>
    <property type="match status" value="1"/>
</dbReference>
<gene>
    <name evidence="3" type="ORF">GCM10022200_19660</name>
</gene>
<dbReference type="EMBL" id="BAAAYU010000005">
    <property type="protein sequence ID" value="GAA3636375.1"/>
    <property type="molecule type" value="Genomic_DNA"/>
</dbReference>